<keyword evidence="3" id="KW-0690">Ribosome biogenesis</keyword>
<evidence type="ECO:0000256" key="2">
    <source>
        <dbReference type="ARBA" id="ARBA00007089"/>
    </source>
</evidence>
<dbReference type="InterPro" id="IPR013792">
    <property type="entry name" value="RNA3'P_cycl/enolpyr_Trfase_a/b"/>
</dbReference>
<dbReference type="Gene3D" id="3.30.360.20">
    <property type="entry name" value="RNA 3'-terminal phosphate cyclase, insert domain"/>
    <property type="match status" value="1"/>
</dbReference>
<dbReference type="PANTHER" id="PTHR11096">
    <property type="entry name" value="RNA 3' TERMINAL PHOSPHATE CYCLASE"/>
    <property type="match status" value="1"/>
</dbReference>
<comment type="caution">
    <text evidence="8">The sequence shown here is derived from an EMBL/GenBank/DDBJ whole genome shotgun (WGS) entry which is preliminary data.</text>
</comment>
<protein>
    <recommendedName>
        <fullName evidence="10">RNA 3'-terminal phosphate cyclase</fullName>
    </recommendedName>
</protein>
<dbReference type="SUPFAM" id="SSF55205">
    <property type="entry name" value="EPT/RTPC-like"/>
    <property type="match status" value="1"/>
</dbReference>
<evidence type="ECO:0000259" key="6">
    <source>
        <dbReference type="Pfam" id="PF01137"/>
    </source>
</evidence>
<keyword evidence="4" id="KW-0539">Nucleus</keyword>
<dbReference type="Pfam" id="PF05189">
    <property type="entry name" value="RTC_insert"/>
    <property type="match status" value="1"/>
</dbReference>
<evidence type="ECO:0000256" key="5">
    <source>
        <dbReference type="SAM" id="MobiDB-lite"/>
    </source>
</evidence>
<evidence type="ECO:0008006" key="10">
    <source>
        <dbReference type="Google" id="ProtNLM"/>
    </source>
</evidence>
<dbReference type="InterPro" id="IPR037136">
    <property type="entry name" value="RNA3'_phos_cyclase_dom_sf"/>
</dbReference>
<dbReference type="PANTHER" id="PTHR11096:SF1">
    <property type="entry name" value="RNA 3'-TERMINAL PHOSPHATE CYCLASE-LIKE PROTEIN"/>
    <property type="match status" value="1"/>
</dbReference>
<dbReference type="Gene3D" id="3.65.10.20">
    <property type="entry name" value="RNA 3'-terminal phosphate cyclase domain"/>
    <property type="match status" value="1"/>
</dbReference>
<evidence type="ECO:0000313" key="9">
    <source>
        <dbReference type="Proteomes" id="UP000620104"/>
    </source>
</evidence>
<comment type="subcellular location">
    <subcellularLocation>
        <location evidence="1">Nucleus</location>
        <location evidence="1">Nucleolus</location>
    </subcellularLocation>
</comment>
<dbReference type="OrthoDB" id="1911237at2759"/>
<dbReference type="GO" id="GO:0000479">
    <property type="term" value="P:endonucleolytic cleavage of tricistronic rRNA transcript (SSU-rRNA, 5.8S rRNA, LSU-rRNA)"/>
    <property type="evidence" value="ECO:0007669"/>
    <property type="project" value="TreeGrafter"/>
</dbReference>
<feature type="region of interest" description="Disordered" evidence="5">
    <location>
        <begin position="398"/>
        <end position="426"/>
    </location>
</feature>
<dbReference type="NCBIfam" id="TIGR03400">
    <property type="entry name" value="18S_RNA_Rcl1p"/>
    <property type="match status" value="1"/>
</dbReference>
<evidence type="ECO:0000313" key="8">
    <source>
        <dbReference type="EMBL" id="GHJ88891.1"/>
    </source>
</evidence>
<evidence type="ECO:0000256" key="1">
    <source>
        <dbReference type="ARBA" id="ARBA00004604"/>
    </source>
</evidence>
<dbReference type="Proteomes" id="UP000620104">
    <property type="component" value="Unassembled WGS sequence"/>
</dbReference>
<comment type="similarity">
    <text evidence="2">Belongs to the RNA 3'-terminal cyclase family. Type 2 subfamily.</text>
</comment>
<dbReference type="PROSITE" id="PS01287">
    <property type="entry name" value="RTC"/>
    <property type="match status" value="1"/>
</dbReference>
<dbReference type="Pfam" id="PF01137">
    <property type="entry name" value="RTC"/>
    <property type="match status" value="1"/>
</dbReference>
<organism evidence="8 9">
    <name type="scientific">Naganishia liquefaciens</name>
    <dbReference type="NCBI Taxonomy" id="104408"/>
    <lineage>
        <taxon>Eukaryota</taxon>
        <taxon>Fungi</taxon>
        <taxon>Dikarya</taxon>
        <taxon>Basidiomycota</taxon>
        <taxon>Agaricomycotina</taxon>
        <taxon>Tremellomycetes</taxon>
        <taxon>Filobasidiales</taxon>
        <taxon>Filobasidiaceae</taxon>
        <taxon>Naganishia</taxon>
    </lineage>
</organism>
<dbReference type="InterPro" id="IPR020719">
    <property type="entry name" value="RNA3'_term_phos_cycl-like_CS"/>
</dbReference>
<reference evidence="8" key="1">
    <citation type="submission" date="2020-07" db="EMBL/GenBank/DDBJ databases">
        <title>Draft Genome Sequence of a Deep-Sea Yeast, Naganishia (Cryptococcus) liquefaciens strain N6.</title>
        <authorList>
            <person name="Han Y.W."/>
            <person name="Kajitani R."/>
            <person name="Morimoto H."/>
            <person name="Parhat M."/>
            <person name="Tsubouchi H."/>
            <person name="Bakenova O."/>
            <person name="Ogata M."/>
            <person name="Argunhan B."/>
            <person name="Aoki R."/>
            <person name="Kajiwara S."/>
            <person name="Itoh T."/>
            <person name="Iwasaki H."/>
        </authorList>
    </citation>
    <scope>NUCLEOTIDE SEQUENCE</scope>
    <source>
        <strain evidence="8">N6</strain>
    </source>
</reference>
<dbReference type="GO" id="GO:0005730">
    <property type="term" value="C:nucleolus"/>
    <property type="evidence" value="ECO:0007669"/>
    <property type="project" value="UniProtKB-SubCell"/>
</dbReference>
<sequence>MAPARSASTNSKLKAATRDAPPPRATINGSRKVLTFRGHQHLRQRIVLSVLSGKSVKIEGIRQDEVDIGLRDYEVSFLRLIEKVTNGTTIEISYTGTTVLLHPGLLPGGTFTHTCPLSRSIGYFLEPLVVLGCFGKRPLEIRMEGITSEEGRDLSVDMIRTVTLPHLHLFGIEDGLELQIKKRGAAPLGGGQVLFRCPVVKNVKTLNFVEPGKIKRIRGISWSTRVSPQFANRMVEAARSVLNRYIPDIYLYTDVYKGEDSGKSPGYGLTLLSLSNTSAIHAAETVSVPVPSANQSAASSLQINDVSSAPTLPRFQTPEELALYAARLLLDSVAKGGCVDEAHQWLVLLMMVLGSEDVGRCRMGALTPFSIQYLRDLYDFFGVRFKIASMGTPLSTNAVADAEKKDAGEEEGESEQSSEEEDEDGQVVMGMTVNEIKQAKVERHGIQNGKLRPPEFMVSCVGIGYGNINRSAA</sequence>
<proteinExistence type="inferred from homology"/>
<feature type="region of interest" description="Disordered" evidence="5">
    <location>
        <begin position="1"/>
        <end position="28"/>
    </location>
</feature>
<dbReference type="GO" id="GO:0004521">
    <property type="term" value="F:RNA endonuclease activity"/>
    <property type="evidence" value="ECO:0007669"/>
    <property type="project" value="TreeGrafter"/>
</dbReference>
<dbReference type="EMBL" id="BLZA01000032">
    <property type="protein sequence ID" value="GHJ88891.1"/>
    <property type="molecule type" value="Genomic_DNA"/>
</dbReference>
<evidence type="ECO:0000259" key="7">
    <source>
        <dbReference type="Pfam" id="PF05189"/>
    </source>
</evidence>
<evidence type="ECO:0000256" key="4">
    <source>
        <dbReference type="ARBA" id="ARBA00023242"/>
    </source>
</evidence>
<evidence type="ECO:0000256" key="3">
    <source>
        <dbReference type="ARBA" id="ARBA00022517"/>
    </source>
</evidence>
<dbReference type="CDD" id="cd00875">
    <property type="entry name" value="RNA_Cyclase_Class_I"/>
    <property type="match status" value="1"/>
</dbReference>
<dbReference type="InterPro" id="IPR016443">
    <property type="entry name" value="RNA3'_term_phos_cyc_type_2"/>
</dbReference>
<name>A0A8H3TWJ0_9TREE</name>
<dbReference type="AlphaFoldDB" id="A0A8H3TWJ0"/>
<feature type="compositionally biased region" description="Polar residues" evidence="5">
    <location>
        <begin position="1"/>
        <end position="12"/>
    </location>
</feature>
<dbReference type="InterPro" id="IPR013791">
    <property type="entry name" value="RNA3'-term_phos_cycl_insert"/>
</dbReference>
<feature type="domain" description="RNA 3'-terminal phosphate cyclase" evidence="6">
    <location>
        <begin position="35"/>
        <end position="387"/>
    </location>
</feature>
<accession>A0A8H3TWJ0</accession>
<feature type="compositionally biased region" description="Acidic residues" evidence="5">
    <location>
        <begin position="408"/>
        <end position="425"/>
    </location>
</feature>
<dbReference type="InterPro" id="IPR036553">
    <property type="entry name" value="RPTC_insert"/>
</dbReference>
<feature type="domain" description="RNA 3'-terminal phosphate cyclase insert" evidence="7">
    <location>
        <begin position="209"/>
        <end position="333"/>
    </location>
</feature>
<keyword evidence="9" id="KW-1185">Reference proteome</keyword>
<dbReference type="InterPro" id="IPR023797">
    <property type="entry name" value="RNA3'_phos_cyclase_dom"/>
</dbReference>
<gene>
    <name evidence="8" type="ORF">NliqN6_5293</name>
</gene>
<dbReference type="InterPro" id="IPR000228">
    <property type="entry name" value="RNA3'_term_phos_cyc"/>
</dbReference>